<dbReference type="EMBL" id="JYDH01000506">
    <property type="protein sequence ID" value="KRY26246.1"/>
    <property type="molecule type" value="Genomic_DNA"/>
</dbReference>
<sequence length="153" mass="17108">MVRKFDGWGSQVGTLALVFNKNHVFHTKSSLSISTTRGCFLVTANINDEIYTSVLTTDTFICSIFLIIWLLLETAVSKLHPYCHSVKLSLFELVMASRFLTLENAIDYLETLPPEEQINAEVCQLPPCEDGNLTDQLLPFLPVSLSTTHPFLG</sequence>
<keyword evidence="1" id="KW-1133">Transmembrane helix</keyword>
<reference evidence="2 3" key="1">
    <citation type="submission" date="2015-01" db="EMBL/GenBank/DDBJ databases">
        <title>Evolution of Trichinella species and genotypes.</title>
        <authorList>
            <person name="Korhonen P.K."/>
            <person name="Edoardo P."/>
            <person name="Giuseppe L.R."/>
            <person name="Gasser R.B."/>
        </authorList>
    </citation>
    <scope>NUCLEOTIDE SEQUENCE [LARGE SCALE GENOMIC DNA]</scope>
    <source>
        <strain evidence="2">ISS3</strain>
    </source>
</reference>
<evidence type="ECO:0000256" key="1">
    <source>
        <dbReference type="SAM" id="Phobius"/>
    </source>
</evidence>
<protein>
    <submittedName>
        <fullName evidence="2">Uncharacterized protein</fullName>
    </submittedName>
</protein>
<comment type="caution">
    <text evidence="2">The sequence shown here is derived from an EMBL/GenBank/DDBJ whole genome shotgun (WGS) entry which is preliminary data.</text>
</comment>
<keyword evidence="1" id="KW-0472">Membrane</keyword>
<dbReference type="OrthoDB" id="10481606at2759"/>
<name>A0A0V1AN66_TRISP</name>
<dbReference type="AlphaFoldDB" id="A0A0V1AN66"/>
<gene>
    <name evidence="2" type="ORF">T01_12715</name>
</gene>
<evidence type="ECO:0000313" key="3">
    <source>
        <dbReference type="Proteomes" id="UP000054776"/>
    </source>
</evidence>
<keyword evidence="3" id="KW-1185">Reference proteome</keyword>
<dbReference type="InParanoid" id="A0A0V1AN66"/>
<keyword evidence="1" id="KW-0812">Transmembrane</keyword>
<organism evidence="2 3">
    <name type="scientific">Trichinella spiralis</name>
    <name type="common">Trichina worm</name>
    <dbReference type="NCBI Taxonomy" id="6334"/>
    <lineage>
        <taxon>Eukaryota</taxon>
        <taxon>Metazoa</taxon>
        <taxon>Ecdysozoa</taxon>
        <taxon>Nematoda</taxon>
        <taxon>Enoplea</taxon>
        <taxon>Dorylaimia</taxon>
        <taxon>Trichinellida</taxon>
        <taxon>Trichinellidae</taxon>
        <taxon>Trichinella</taxon>
    </lineage>
</organism>
<accession>A0A0V1AN66</accession>
<feature type="transmembrane region" description="Helical" evidence="1">
    <location>
        <begin position="50"/>
        <end position="72"/>
    </location>
</feature>
<proteinExistence type="predicted"/>
<dbReference type="Proteomes" id="UP000054776">
    <property type="component" value="Unassembled WGS sequence"/>
</dbReference>
<evidence type="ECO:0000313" key="2">
    <source>
        <dbReference type="EMBL" id="KRY26246.1"/>
    </source>
</evidence>